<dbReference type="AlphaFoldDB" id="A0A150WVM5"/>
<dbReference type="PANTHER" id="PTHR42881:SF13">
    <property type="entry name" value="PROLYL ENDOPEPTIDASE"/>
    <property type="match status" value="1"/>
</dbReference>
<dbReference type="GO" id="GO:0004252">
    <property type="term" value="F:serine-type endopeptidase activity"/>
    <property type="evidence" value="ECO:0007669"/>
    <property type="project" value="InterPro"/>
</dbReference>
<dbReference type="GO" id="GO:0006508">
    <property type="term" value="P:proteolysis"/>
    <property type="evidence" value="ECO:0007669"/>
    <property type="project" value="UniProtKB-KW"/>
</dbReference>
<dbReference type="PRINTS" id="PR00862">
    <property type="entry name" value="PROLIGOPTASE"/>
</dbReference>
<dbReference type="SUPFAM" id="SSF50993">
    <property type="entry name" value="Peptidase/esterase 'gauge' domain"/>
    <property type="match status" value="1"/>
</dbReference>
<dbReference type="Pfam" id="PF02897">
    <property type="entry name" value="Peptidase_S9_N"/>
    <property type="match status" value="1"/>
</dbReference>
<dbReference type="InterPro" id="IPR001375">
    <property type="entry name" value="Peptidase_S9_cat"/>
</dbReference>
<evidence type="ECO:0000256" key="3">
    <source>
        <dbReference type="ARBA" id="ARBA00022825"/>
    </source>
</evidence>
<dbReference type="Gene3D" id="2.130.10.120">
    <property type="entry name" value="Prolyl oligopeptidase, N-terminal domain"/>
    <property type="match status" value="1"/>
</dbReference>
<dbReference type="EMBL" id="LUKF01000001">
    <property type="protein sequence ID" value="KYG70479.1"/>
    <property type="molecule type" value="Genomic_DNA"/>
</dbReference>
<dbReference type="GO" id="GO:0005829">
    <property type="term" value="C:cytosol"/>
    <property type="evidence" value="ECO:0007669"/>
    <property type="project" value="TreeGrafter"/>
</dbReference>
<dbReference type="InterPro" id="IPR002470">
    <property type="entry name" value="Peptidase_S9A"/>
</dbReference>
<organism evidence="6 7">
    <name type="scientific">Bdellovibrio bacteriovorus</name>
    <dbReference type="NCBI Taxonomy" id="959"/>
    <lineage>
        <taxon>Bacteria</taxon>
        <taxon>Pseudomonadati</taxon>
        <taxon>Bdellovibrionota</taxon>
        <taxon>Bdellovibrionia</taxon>
        <taxon>Bdellovibrionales</taxon>
        <taxon>Pseudobdellovibrionaceae</taxon>
        <taxon>Bdellovibrio</taxon>
    </lineage>
</organism>
<accession>A0A150WVM5</accession>
<evidence type="ECO:0000313" key="6">
    <source>
        <dbReference type="EMBL" id="KYG70479.1"/>
    </source>
</evidence>
<evidence type="ECO:0000313" key="7">
    <source>
        <dbReference type="Proteomes" id="UP000075391"/>
    </source>
</evidence>
<dbReference type="InterPro" id="IPR029058">
    <property type="entry name" value="AB_hydrolase_fold"/>
</dbReference>
<evidence type="ECO:0000256" key="2">
    <source>
        <dbReference type="ARBA" id="ARBA00022801"/>
    </source>
</evidence>
<keyword evidence="1" id="KW-0645">Protease</keyword>
<evidence type="ECO:0000259" key="5">
    <source>
        <dbReference type="Pfam" id="PF02897"/>
    </source>
</evidence>
<gene>
    <name evidence="6" type="ORF">AZI85_00590</name>
</gene>
<dbReference type="Gene3D" id="3.40.50.1820">
    <property type="entry name" value="alpha/beta hydrolase"/>
    <property type="match status" value="1"/>
</dbReference>
<proteinExistence type="predicted"/>
<dbReference type="Pfam" id="PF00326">
    <property type="entry name" value="Peptidase_S9"/>
    <property type="match status" value="1"/>
</dbReference>
<feature type="domain" description="Peptidase S9 prolyl oligopeptidase catalytic" evidence="4">
    <location>
        <begin position="500"/>
        <end position="702"/>
    </location>
</feature>
<keyword evidence="3" id="KW-0720">Serine protease</keyword>
<dbReference type="InterPro" id="IPR023302">
    <property type="entry name" value="Pept_S9A_N"/>
</dbReference>
<keyword evidence="2" id="KW-0378">Hydrolase</keyword>
<evidence type="ECO:0000256" key="1">
    <source>
        <dbReference type="ARBA" id="ARBA00022670"/>
    </source>
</evidence>
<comment type="caution">
    <text evidence="6">The sequence shown here is derived from an EMBL/GenBank/DDBJ whole genome shotgun (WGS) entry which is preliminary data.</text>
</comment>
<dbReference type="Proteomes" id="UP000075391">
    <property type="component" value="Unassembled WGS sequence"/>
</dbReference>
<protein>
    <submittedName>
        <fullName evidence="6">Prolyl oligopeptidase</fullName>
    </submittedName>
</protein>
<dbReference type="InterPro" id="IPR051167">
    <property type="entry name" value="Prolyl_oligopep/macrocyclase"/>
</dbReference>
<reference evidence="6 7" key="1">
    <citation type="submission" date="2016-03" db="EMBL/GenBank/DDBJ databases">
        <authorList>
            <person name="Ploux O."/>
        </authorList>
    </citation>
    <scope>NUCLEOTIDE SEQUENCE [LARGE SCALE GENOMIC DNA]</scope>
    <source>
        <strain evidence="6 7">BER2</strain>
    </source>
</reference>
<dbReference type="PROSITE" id="PS51257">
    <property type="entry name" value="PROKAR_LIPOPROTEIN"/>
    <property type="match status" value="1"/>
</dbReference>
<dbReference type="SUPFAM" id="SSF53474">
    <property type="entry name" value="alpha/beta-Hydrolases"/>
    <property type="match status" value="1"/>
</dbReference>
<dbReference type="GO" id="GO:0070012">
    <property type="term" value="F:oligopeptidase activity"/>
    <property type="evidence" value="ECO:0007669"/>
    <property type="project" value="TreeGrafter"/>
</dbReference>
<dbReference type="OrthoDB" id="9801421at2"/>
<dbReference type="RefSeq" id="WP_063242263.1">
    <property type="nucleotide sequence ID" value="NZ_LUKF01000001.1"/>
</dbReference>
<name>A0A150WVM5_BDEBC</name>
<evidence type="ECO:0000259" key="4">
    <source>
        <dbReference type="Pfam" id="PF00326"/>
    </source>
</evidence>
<sequence>MTFSKSILLLPFLLVACKTNTMQKEMAKPYEAEDKYLWLEEVESPKALQFAKDENKKTLEHFKKNPLFKSLEADIRKILLAKDRVPGVSLKNGDLYNFWQDEKHVRGLWRKTALESYKTAQPQWDVIIDVDALAKKDGENWVWKGASTLPPHHERALVYLSRGGKDAVVVREFDMKTKQFIKGGFELPEEKSNVSWKDENTVLVGTNFGPDSMTDSGYPRIVKEWKRGTPLSEAKTKIEGVKEDMSVYGYTQFTPEGTYTFFTKRVGFYEGVDWYELPDGSRVEIPMPHDAEFNGVFKNQFLYLLRSDLGGFKQGSLVALPVDKVSLGKNAHKFLQLIFAPTDTRFLQGVSSSKNYLFLYTIDNVLSKIVKASYEGEKWKLENVELGGNGMAYVTSTEDESDTYLAQYVDFLTPFSTFVGDAADPQNKLELIKKSPERFNPQGLKITRHLATSKDGTKIPYFMVAKENIKLDGKNPTLQYGYGGFEAAMQPSYLGSIGKVWLERGGVYVLTNLRGGGEFGPAWHKAVLKENRYKVYEDNIAISEDLIARGVTSPEHLGISGRSNGGLLTGATFTQRPDLYNAVIVGVPLLDMLRYHKLLAGASWMDEYGNPDDPKMREAILKYSPYQKVNAQTKYPEVFFMTSTKDDRVHPGHARKMVAKMREQGHPLFYYENMEGGHAGNANIEQSILWNTLEYTYLWEKLK</sequence>
<feature type="domain" description="Peptidase S9A N-terminal" evidence="5">
    <location>
        <begin position="25"/>
        <end position="427"/>
    </location>
</feature>
<dbReference type="PANTHER" id="PTHR42881">
    <property type="entry name" value="PROLYL ENDOPEPTIDASE"/>
    <property type="match status" value="1"/>
</dbReference>